<reference evidence="2 3" key="2">
    <citation type="submission" date="2020-08" db="EMBL/GenBank/DDBJ databases">
        <authorList>
            <person name="Ueki A."/>
            <person name="Tonouchi A."/>
        </authorList>
    </citation>
    <scope>NUCLEOTIDE SEQUENCE [LARGE SCALE GENOMIC DNA]</scope>
    <source>
        <strain evidence="2 3">CTTW</strain>
    </source>
</reference>
<name>A0A7I8DIZ0_9FIRM</name>
<dbReference type="KEGG" id="acht:bsdcttw_14640"/>
<sequence>MRKKQLFICAIIIFLAIFTVIIILLTRHAGDKDLVYLSLVKEVYDKKEKEITINIHNDTKEQYIYGERYDFQVYKDNKWEDVAYVDNNLNLYFADVGLVLGPNSVKHDILRLDLYSISPGQYQYIKKVNNKELIVKFIIK</sequence>
<dbReference type="Pfam" id="PF20251">
    <property type="entry name" value="Big_14"/>
    <property type="match status" value="1"/>
</dbReference>
<protein>
    <recommendedName>
        <fullName evidence="1">Bacterial Ig-like domain-containing protein</fullName>
    </recommendedName>
</protein>
<dbReference type="InterPro" id="IPR046878">
    <property type="entry name" value="Big_14"/>
</dbReference>
<proteinExistence type="predicted"/>
<evidence type="ECO:0000259" key="1">
    <source>
        <dbReference type="Pfam" id="PF20251"/>
    </source>
</evidence>
<dbReference type="AlphaFoldDB" id="A0A7I8DIZ0"/>
<dbReference type="Proteomes" id="UP000515703">
    <property type="component" value="Chromosome"/>
</dbReference>
<gene>
    <name evidence="2" type="ORF">bsdcttw_14640</name>
</gene>
<dbReference type="EMBL" id="AP023368">
    <property type="protein sequence ID" value="BCJ98423.1"/>
    <property type="molecule type" value="Genomic_DNA"/>
</dbReference>
<organism evidence="2 3">
    <name type="scientific">Anaerocolumna chitinilytica</name>
    <dbReference type="NCBI Taxonomy" id="1727145"/>
    <lineage>
        <taxon>Bacteria</taxon>
        <taxon>Bacillati</taxon>
        <taxon>Bacillota</taxon>
        <taxon>Clostridia</taxon>
        <taxon>Lachnospirales</taxon>
        <taxon>Lachnospiraceae</taxon>
        <taxon>Anaerocolumna</taxon>
    </lineage>
</organism>
<evidence type="ECO:0000313" key="3">
    <source>
        <dbReference type="Proteomes" id="UP000515703"/>
    </source>
</evidence>
<accession>A0A7I8DIZ0</accession>
<evidence type="ECO:0000313" key="2">
    <source>
        <dbReference type="EMBL" id="BCJ98423.1"/>
    </source>
</evidence>
<dbReference type="RefSeq" id="WP_185258752.1">
    <property type="nucleotide sequence ID" value="NZ_AP023368.1"/>
</dbReference>
<keyword evidence="3" id="KW-1185">Reference proteome</keyword>
<feature type="domain" description="Bacterial Ig-like" evidence="1">
    <location>
        <begin position="35"/>
        <end position="134"/>
    </location>
</feature>
<reference evidence="2 3" key="1">
    <citation type="submission" date="2020-08" db="EMBL/GenBank/DDBJ databases">
        <title>Draft genome sequencing of an Anaerocolumna strain isolated from anoxic soil subjected to BSD treatment.</title>
        <authorList>
            <person name="Uek A."/>
            <person name="Tonouchi A."/>
        </authorList>
    </citation>
    <scope>NUCLEOTIDE SEQUENCE [LARGE SCALE GENOMIC DNA]</scope>
    <source>
        <strain evidence="2 3">CTTW</strain>
    </source>
</reference>